<dbReference type="GO" id="GO:0006529">
    <property type="term" value="P:asparagine biosynthetic process"/>
    <property type="evidence" value="ECO:0007669"/>
    <property type="project" value="UniProtKB-KW"/>
</dbReference>
<name>A0A3A4K184_9NOCA</name>
<gene>
    <name evidence="6" type="ORF">D5S18_07050</name>
</gene>
<comment type="catalytic activity">
    <reaction evidence="4">
        <text>L-aspartate + L-glutamine + ATP + H2O = L-asparagine + L-glutamate + AMP + diphosphate + H(+)</text>
        <dbReference type="Rhea" id="RHEA:12228"/>
        <dbReference type="ChEBI" id="CHEBI:15377"/>
        <dbReference type="ChEBI" id="CHEBI:15378"/>
        <dbReference type="ChEBI" id="CHEBI:29985"/>
        <dbReference type="ChEBI" id="CHEBI:29991"/>
        <dbReference type="ChEBI" id="CHEBI:30616"/>
        <dbReference type="ChEBI" id="CHEBI:33019"/>
        <dbReference type="ChEBI" id="CHEBI:58048"/>
        <dbReference type="ChEBI" id="CHEBI:58359"/>
        <dbReference type="ChEBI" id="CHEBI:456215"/>
        <dbReference type="EC" id="6.3.5.4"/>
    </reaction>
</comment>
<evidence type="ECO:0000256" key="3">
    <source>
        <dbReference type="ARBA" id="ARBA00022888"/>
    </source>
</evidence>
<dbReference type="OrthoDB" id="7053173at2"/>
<dbReference type="AlphaFoldDB" id="A0A3A4K184"/>
<dbReference type="PANTHER" id="PTHR43284">
    <property type="entry name" value="ASPARAGINE SYNTHETASE (GLUTAMINE-HYDROLYZING)"/>
    <property type="match status" value="1"/>
</dbReference>
<dbReference type="RefSeq" id="WP_120038990.1">
    <property type="nucleotide sequence ID" value="NZ_QZFU01000014.1"/>
</dbReference>
<evidence type="ECO:0000313" key="6">
    <source>
        <dbReference type="EMBL" id="RJO78013.1"/>
    </source>
</evidence>
<comment type="caution">
    <text evidence="6">The sequence shown here is derived from an EMBL/GenBank/DDBJ whole genome shotgun (WGS) entry which is preliminary data.</text>
</comment>
<evidence type="ECO:0000256" key="2">
    <source>
        <dbReference type="ARBA" id="ARBA00012737"/>
    </source>
</evidence>
<evidence type="ECO:0000313" key="7">
    <source>
        <dbReference type="Proteomes" id="UP000266677"/>
    </source>
</evidence>
<accession>A0A3A4K184</accession>
<keyword evidence="7" id="KW-1185">Reference proteome</keyword>
<evidence type="ECO:0000259" key="5">
    <source>
        <dbReference type="Pfam" id="PF00733"/>
    </source>
</evidence>
<dbReference type="GO" id="GO:0005829">
    <property type="term" value="C:cytosol"/>
    <property type="evidence" value="ECO:0007669"/>
    <property type="project" value="TreeGrafter"/>
</dbReference>
<reference evidence="6 7" key="1">
    <citation type="submission" date="2018-09" db="EMBL/GenBank/DDBJ databases">
        <title>YIM PH21274 draft genome.</title>
        <authorList>
            <person name="Miao C."/>
        </authorList>
    </citation>
    <scope>NUCLEOTIDE SEQUENCE [LARGE SCALE GENOMIC DNA]</scope>
    <source>
        <strain evidence="6 7">YIM PH 21724</strain>
    </source>
</reference>
<dbReference type="InterPro" id="IPR051786">
    <property type="entry name" value="ASN_synthetase/amidase"/>
</dbReference>
<organism evidence="6 7">
    <name type="scientific">Nocardia panacis</name>
    <dbReference type="NCBI Taxonomy" id="2340916"/>
    <lineage>
        <taxon>Bacteria</taxon>
        <taxon>Bacillati</taxon>
        <taxon>Actinomycetota</taxon>
        <taxon>Actinomycetes</taxon>
        <taxon>Mycobacteriales</taxon>
        <taxon>Nocardiaceae</taxon>
        <taxon>Nocardia</taxon>
    </lineage>
</organism>
<dbReference type="GO" id="GO:0004066">
    <property type="term" value="F:asparagine synthase (glutamine-hydrolyzing) activity"/>
    <property type="evidence" value="ECO:0007669"/>
    <property type="project" value="UniProtKB-EC"/>
</dbReference>
<dbReference type="Gene3D" id="3.40.50.620">
    <property type="entry name" value="HUPs"/>
    <property type="match status" value="1"/>
</dbReference>
<feature type="domain" description="Asparagine synthetase" evidence="5">
    <location>
        <begin position="207"/>
        <end position="567"/>
    </location>
</feature>
<protein>
    <recommendedName>
        <fullName evidence="2">asparagine synthase (glutamine-hydrolyzing)</fullName>
        <ecNumber evidence="2">6.3.5.4</ecNumber>
    </recommendedName>
</protein>
<dbReference type="PANTHER" id="PTHR43284:SF1">
    <property type="entry name" value="ASPARAGINE SYNTHETASE"/>
    <property type="match status" value="1"/>
</dbReference>
<comment type="pathway">
    <text evidence="1">Amino-acid biosynthesis; L-asparagine biosynthesis; L-asparagine from L-aspartate (L-Gln route): step 1/1.</text>
</comment>
<dbReference type="InterPro" id="IPR014729">
    <property type="entry name" value="Rossmann-like_a/b/a_fold"/>
</dbReference>
<evidence type="ECO:0000256" key="1">
    <source>
        <dbReference type="ARBA" id="ARBA00005187"/>
    </source>
</evidence>
<evidence type="ECO:0000256" key="4">
    <source>
        <dbReference type="ARBA" id="ARBA00048741"/>
    </source>
</evidence>
<dbReference type="Proteomes" id="UP000266677">
    <property type="component" value="Unassembled WGS sequence"/>
</dbReference>
<keyword evidence="3" id="KW-0061">Asparagine biosynthesis</keyword>
<sequence>MSWFAALPDNAAGRDMVARFPDSARRIAAHGSGLPWLIGSLPPEQCTIVESGSARLAVLGYCPSTAVALAEQLVRIRGLADLDALAGALRGSCHLVLSLDGNTRVQGTVSGLRRVFYARCAGRVVAADRADVLAGATSAEPDELWLTAAVLGPDLPHPLADRTAWRGIEAVPADSALHLDARGQARLRRWWTPPEPTLSSADGAQALRTELRDAVAARTRRASAPVGCDLSGGMDSTALCFLASRGDPVAVTVHYRDIANDDAHWADLAATALPDLQRLIVESESVPRHFTGIAGEHPPTDAPSPLVRGRAVLGMSADLYARRGVRTHLAGHGGDEVVGAPVGYLHELVRRSPRTALDHLRGHRARHRWTLPQIVRGLSDRRSYAQWLRDEADLLTAPEQASRLFGWGVPLRLPPWVTLHGTQSVAAMLRACADHAAPLASTRGNHWALHRIQAAGRLYRLMLQEIQYPITHLPFLDDRVLEVCLAVRPADRGTPWRYKPLLAEAMRGIVPDPMLNRTTKAGTDSDFYEGLRANRSEVIDLVETAPLAGQGLIDPIALRNAVLAPNHRWSPALEDTLICLGWRPRIPITTTP</sequence>
<keyword evidence="3" id="KW-0028">Amino-acid biosynthesis</keyword>
<dbReference type="EC" id="6.3.5.4" evidence="2"/>
<proteinExistence type="predicted"/>
<dbReference type="EMBL" id="QZFU01000014">
    <property type="protein sequence ID" value="RJO78013.1"/>
    <property type="molecule type" value="Genomic_DNA"/>
</dbReference>
<dbReference type="InterPro" id="IPR001962">
    <property type="entry name" value="Asn_synthase"/>
</dbReference>
<dbReference type="SUPFAM" id="SSF52402">
    <property type="entry name" value="Adenine nucleotide alpha hydrolases-like"/>
    <property type="match status" value="1"/>
</dbReference>
<dbReference type="Pfam" id="PF00733">
    <property type="entry name" value="Asn_synthase"/>
    <property type="match status" value="1"/>
</dbReference>